<reference evidence="2 3" key="2">
    <citation type="journal article" date="2011" name="Stand. Genomic Sci.">
        <title>Complete genome sequence of Leadbetterella byssophila type strain (4M15).</title>
        <authorList>
            <person name="Abt B."/>
            <person name="Teshima H."/>
            <person name="Lucas S."/>
            <person name="Lapidus A."/>
            <person name="Del Rio T.G."/>
            <person name="Nolan M."/>
            <person name="Tice H."/>
            <person name="Cheng J.F."/>
            <person name="Pitluck S."/>
            <person name="Liolios K."/>
            <person name="Pagani I."/>
            <person name="Ivanova N."/>
            <person name="Mavromatis K."/>
            <person name="Pati A."/>
            <person name="Tapia R."/>
            <person name="Han C."/>
            <person name="Goodwin L."/>
            <person name="Chen A."/>
            <person name="Palaniappan K."/>
            <person name="Land M."/>
            <person name="Hauser L."/>
            <person name="Chang Y.J."/>
            <person name="Jeffries C.D."/>
            <person name="Rohde M."/>
            <person name="Goker M."/>
            <person name="Tindall B.J."/>
            <person name="Detter J.C."/>
            <person name="Woyke T."/>
            <person name="Bristow J."/>
            <person name="Eisen J.A."/>
            <person name="Markowitz V."/>
            <person name="Hugenholtz P."/>
            <person name="Klenk H.P."/>
            <person name="Kyrpides N.C."/>
        </authorList>
    </citation>
    <scope>NUCLEOTIDE SEQUENCE [LARGE SCALE GENOMIC DNA]</scope>
    <source>
        <strain evidence="3">DSM 17132 / JCM 16389 / KACC 11308 / NBRC 106382 / 4M15</strain>
    </source>
</reference>
<organism evidence="2 3">
    <name type="scientific">Leadbetterella byssophila (strain DSM 17132 / JCM 16389 / KACC 11308 / NBRC 106382 / 4M15)</name>
    <dbReference type="NCBI Taxonomy" id="649349"/>
    <lineage>
        <taxon>Bacteria</taxon>
        <taxon>Pseudomonadati</taxon>
        <taxon>Bacteroidota</taxon>
        <taxon>Cytophagia</taxon>
        <taxon>Cytophagales</taxon>
        <taxon>Leadbetterellaceae</taxon>
        <taxon>Leadbetterella</taxon>
    </lineage>
</organism>
<dbReference type="HOGENOM" id="CLU_805757_0_0_10"/>
<accession>E4RW13</accession>
<dbReference type="SUPFAM" id="SSF75005">
    <property type="entry name" value="Arabinanase/levansucrase/invertase"/>
    <property type="match status" value="1"/>
</dbReference>
<evidence type="ECO:0000256" key="1">
    <source>
        <dbReference type="SAM" id="SignalP"/>
    </source>
</evidence>
<dbReference type="RefSeq" id="WP_013407211.1">
    <property type="nucleotide sequence ID" value="NC_014655.1"/>
</dbReference>
<gene>
    <name evidence="2" type="ordered locus">Lbys_0378</name>
</gene>
<proteinExistence type="predicted"/>
<dbReference type="STRING" id="649349.Lbys_0378"/>
<protein>
    <submittedName>
        <fullName evidence="2">Carbohydrate binding family 6</fullName>
    </submittedName>
</protein>
<dbReference type="OrthoDB" id="9794572at2"/>
<dbReference type="EMBL" id="CP002305">
    <property type="protein sequence ID" value="ADQ16156.1"/>
    <property type="molecule type" value="Genomic_DNA"/>
</dbReference>
<dbReference type="AlphaFoldDB" id="E4RW13"/>
<dbReference type="Proteomes" id="UP000007435">
    <property type="component" value="Chromosome"/>
</dbReference>
<dbReference type="InterPro" id="IPR023296">
    <property type="entry name" value="Glyco_hydro_beta-prop_sf"/>
</dbReference>
<feature type="signal peptide" evidence="1">
    <location>
        <begin position="1"/>
        <end position="20"/>
    </location>
</feature>
<feature type="chain" id="PRO_5003188487" evidence="1">
    <location>
        <begin position="21"/>
        <end position="375"/>
    </location>
</feature>
<name>E4RW13_LEAB4</name>
<evidence type="ECO:0000313" key="3">
    <source>
        <dbReference type="Proteomes" id="UP000007435"/>
    </source>
</evidence>
<dbReference type="eggNOG" id="ENOG502ZCM6">
    <property type="taxonomic scope" value="Bacteria"/>
</dbReference>
<keyword evidence="1" id="KW-0732">Signal</keyword>
<sequence length="375" mass="42408">MIKYCWVLVFLCACSKSAPVPDLPEPPPVPTYQWVGQERVFGFYNQYRYSYCPSVVKDGSGFTHMFFCGNPEQTIMVDNIYHVKWQEGQALTEAKSVLQPGVLGSWDDHHTCDPSVVQGDFSMGGERYTYAMFYLTNPYSAYYNEVGVAFSNSLDGDSWVKYPKQIVSKPWTYEGDELLPNGGKSWGVGQPSAFTLDKKGKVILTYTVGDIQGTRIEWAELDLSDMDKFQKRNGNRMVQNGLVNIGYTGQDYTCNSDFAVDIEKNKIVMVRPVQPHPSTYPAFLNESLEVNYMDLSDFMAGSGKWEVMLRISPYMTGFARNHNAGLERNGFGEISKWEEPTVYFTVSKAAPEVSAGTTTHAEWTYHIYRGKIVKQ</sequence>
<reference key="1">
    <citation type="submission" date="2010-11" db="EMBL/GenBank/DDBJ databases">
        <title>The complete genome of Leadbetterella byssophila DSM 17132.</title>
        <authorList>
            <consortium name="US DOE Joint Genome Institute (JGI-PGF)"/>
            <person name="Lucas S."/>
            <person name="Copeland A."/>
            <person name="Lapidus A."/>
            <person name="Glavina del Rio T."/>
            <person name="Dalin E."/>
            <person name="Tice H."/>
            <person name="Bruce D."/>
            <person name="Goodwin L."/>
            <person name="Pitluck S."/>
            <person name="Kyrpides N."/>
            <person name="Mavromatis K."/>
            <person name="Ivanova N."/>
            <person name="Teshima H."/>
            <person name="Brettin T."/>
            <person name="Detter J.C."/>
            <person name="Han C."/>
            <person name="Tapia R."/>
            <person name="Land M."/>
            <person name="Hauser L."/>
            <person name="Markowitz V."/>
            <person name="Cheng J.-F."/>
            <person name="Hugenholtz P."/>
            <person name="Woyke T."/>
            <person name="Wu D."/>
            <person name="Tindall B."/>
            <person name="Pomrenke H.G."/>
            <person name="Brambilla E."/>
            <person name="Klenk H.-P."/>
            <person name="Eisen J.A."/>
        </authorList>
    </citation>
    <scope>NUCLEOTIDE SEQUENCE [LARGE SCALE GENOMIC DNA]</scope>
    <source>
        <strain>DSM 17132</strain>
    </source>
</reference>
<dbReference type="Gene3D" id="2.115.10.20">
    <property type="entry name" value="Glycosyl hydrolase domain, family 43"/>
    <property type="match status" value="1"/>
</dbReference>
<keyword evidence="3" id="KW-1185">Reference proteome</keyword>
<evidence type="ECO:0000313" key="2">
    <source>
        <dbReference type="EMBL" id="ADQ16156.1"/>
    </source>
</evidence>
<dbReference type="KEGG" id="lby:Lbys_0378"/>